<sequence length="139" mass="15693">MAEPTAPQNQEELGEWVREQFQKANKHLAENGVLFASVVVEESRYMAPYVAVWKIKSQQGKLFWVMSGDLPCDYIPADVAPNVQAVLKHFALAWQLKAENLAAASPTNPTDIEYINLLSHRAEGLYNMSEDTNLWQENS</sequence>
<dbReference type="Proteomes" id="UP001165413">
    <property type="component" value="Unassembled WGS sequence"/>
</dbReference>
<protein>
    <submittedName>
        <fullName evidence="1">DUF4826 family protein</fullName>
    </submittedName>
</protein>
<accession>A0AA41X329</accession>
<dbReference type="RefSeq" id="WP_254100043.1">
    <property type="nucleotide sequence ID" value="NZ_JANATA010000009.1"/>
</dbReference>
<name>A0AA41X329_9ALTE</name>
<gene>
    <name evidence="1" type="ORF">NLF92_06575</name>
</gene>
<comment type="caution">
    <text evidence="1">The sequence shown here is derived from an EMBL/GenBank/DDBJ whole genome shotgun (WGS) entry which is preliminary data.</text>
</comment>
<dbReference type="InterPro" id="IPR032251">
    <property type="entry name" value="DUF4826"/>
</dbReference>
<evidence type="ECO:0000313" key="2">
    <source>
        <dbReference type="Proteomes" id="UP001165413"/>
    </source>
</evidence>
<dbReference type="Pfam" id="PF16108">
    <property type="entry name" value="DUF4826"/>
    <property type="match status" value="1"/>
</dbReference>
<dbReference type="EMBL" id="JANATA010000009">
    <property type="protein sequence ID" value="MCP3428608.1"/>
    <property type="molecule type" value="Genomic_DNA"/>
</dbReference>
<evidence type="ECO:0000313" key="1">
    <source>
        <dbReference type="EMBL" id="MCP3428608.1"/>
    </source>
</evidence>
<keyword evidence="2" id="KW-1185">Reference proteome</keyword>
<reference evidence="1" key="1">
    <citation type="submission" date="2022-07" db="EMBL/GenBank/DDBJ databases">
        <title>Characterization of the Novel Bacterium Alteromonas immobilis LMIT006 and Alteromonas gregis LMIT007.</title>
        <authorList>
            <person name="Lin X."/>
        </authorList>
    </citation>
    <scope>NUCLEOTIDE SEQUENCE</scope>
    <source>
        <strain evidence="1">LMIT007</strain>
    </source>
</reference>
<proteinExistence type="predicted"/>
<organism evidence="1 2">
    <name type="scientific">Opacimonas viscosa</name>
    <dbReference type="NCBI Taxonomy" id="2961944"/>
    <lineage>
        <taxon>Bacteria</taxon>
        <taxon>Pseudomonadati</taxon>
        <taxon>Pseudomonadota</taxon>
        <taxon>Gammaproteobacteria</taxon>
        <taxon>Alteromonadales</taxon>
        <taxon>Alteromonadaceae</taxon>
        <taxon>Opacimonas</taxon>
    </lineage>
</organism>
<dbReference type="AlphaFoldDB" id="A0AA41X329"/>